<dbReference type="EMBL" id="DXBY01000149">
    <property type="protein sequence ID" value="HIZ35853.1"/>
    <property type="molecule type" value="Genomic_DNA"/>
</dbReference>
<gene>
    <name evidence="3" type="ORF">H9815_08750</name>
</gene>
<dbReference type="Proteomes" id="UP000824037">
    <property type="component" value="Unassembled WGS sequence"/>
</dbReference>
<dbReference type="InterPro" id="IPR011050">
    <property type="entry name" value="Pectin_lyase_fold/virulence"/>
</dbReference>
<sequence length="719" mass="77323">MVTNRIEVFLHPNGSRYGDGSQGYPVGDLHTAMALIRDRREDGQRAVVWIAGGHYRHHEMLRLGPADSFTSFVALDAADPPVFDGSVPLTEWQPVTVNGHQVLACPAPAHGGRALYIGDERRARPRLPRSGRLQLTGAGTLDPTAHGVGTMFDGGDTFTFADGDLPVLSQPDRVEVVVPHYWVSERLPIASIEYDTNTIVSRYRSLFALRDDAAKTFATYYLDNVVEVLGEEPGEWYLDTTGEVCGLAGPHVLYVPRPGETGDQLQAQLPVISTFLTLAGEESAPVREVRFEHVRFAYADFATSPPARLPFGVREDPLLRVGEYGTEVQAASQVPAAVQLQYARDCVVLDCALEHLGGYGIELGEGTRGTLVSGTSFTDLGAGALRAGGSADAAEPGFVSHNEISDCTIRSGGRAYPGCVAILLQHAAHHVVAHNEVSDFFYSAVSVGWVWDYHPSASVGNLIEGNHLHHLGQGELNDMGGVYLLGIAPGTVVRGNYIHDVRCRNYGGWGIYLDEASSHVVIEGNTVHDASSQCLHLHYGRENLVRDNLFAFGGAGQVTVSRPEEHVGLTLTHNVLVGSGSPAFSGREGRHDDVVALNVRSDLNLVWDYSPAAEDAVIAANGATAADADEVRRWSLSGGADPGWRAAGRDRHSVLADPQFTDPRGRDFTLRPGSPVADLGPQRVGATDTGPRPAADRRHPLGQPTLSDPQPPTRARSVF</sequence>
<dbReference type="SMART" id="SM00710">
    <property type="entry name" value="PbH1"/>
    <property type="match status" value="7"/>
</dbReference>
<dbReference type="SUPFAM" id="SSF51126">
    <property type="entry name" value="Pectin lyase-like"/>
    <property type="match status" value="1"/>
</dbReference>
<dbReference type="AlphaFoldDB" id="A0A9D2EE94"/>
<evidence type="ECO:0000256" key="1">
    <source>
        <dbReference type="SAM" id="MobiDB-lite"/>
    </source>
</evidence>
<reference evidence="3" key="2">
    <citation type="submission" date="2021-04" db="EMBL/GenBank/DDBJ databases">
        <authorList>
            <person name="Gilroy R."/>
        </authorList>
    </citation>
    <scope>NUCLEOTIDE SEQUENCE</scope>
    <source>
        <strain evidence="3">ChiGjej4B4-7305</strain>
    </source>
</reference>
<feature type="domain" description="Right handed beta helix" evidence="2">
    <location>
        <begin position="461"/>
        <end position="577"/>
    </location>
</feature>
<proteinExistence type="predicted"/>
<protein>
    <submittedName>
        <fullName evidence="3">Right-handed parallel beta-helix repeat-containing protein</fullName>
    </submittedName>
</protein>
<feature type="region of interest" description="Disordered" evidence="1">
    <location>
        <begin position="639"/>
        <end position="719"/>
    </location>
</feature>
<evidence type="ECO:0000313" key="4">
    <source>
        <dbReference type="Proteomes" id="UP000824037"/>
    </source>
</evidence>
<accession>A0A9D2EE94</accession>
<dbReference type="PANTHER" id="PTHR36453">
    <property type="entry name" value="SECRETED PROTEIN-RELATED"/>
    <property type="match status" value="1"/>
</dbReference>
<comment type="caution">
    <text evidence="3">The sequence shown here is derived from an EMBL/GenBank/DDBJ whole genome shotgun (WGS) entry which is preliminary data.</text>
</comment>
<dbReference type="Gene3D" id="2.160.20.10">
    <property type="entry name" value="Single-stranded right-handed beta-helix, Pectin lyase-like"/>
    <property type="match status" value="1"/>
</dbReference>
<dbReference type="InterPro" id="IPR012334">
    <property type="entry name" value="Pectin_lyas_fold"/>
</dbReference>
<dbReference type="InterPro" id="IPR039448">
    <property type="entry name" value="Beta_helix"/>
</dbReference>
<reference evidence="3" key="1">
    <citation type="journal article" date="2021" name="PeerJ">
        <title>Extensive microbial diversity within the chicken gut microbiome revealed by metagenomics and culture.</title>
        <authorList>
            <person name="Gilroy R."/>
            <person name="Ravi A."/>
            <person name="Getino M."/>
            <person name="Pursley I."/>
            <person name="Horton D.L."/>
            <person name="Alikhan N.F."/>
            <person name="Baker D."/>
            <person name="Gharbi K."/>
            <person name="Hall N."/>
            <person name="Watson M."/>
            <person name="Adriaenssens E.M."/>
            <person name="Foster-Nyarko E."/>
            <person name="Jarju S."/>
            <person name="Secka A."/>
            <person name="Antonio M."/>
            <person name="Oren A."/>
            <person name="Chaudhuri R.R."/>
            <person name="La Ragione R."/>
            <person name="Hildebrand F."/>
            <person name="Pallen M.J."/>
        </authorList>
    </citation>
    <scope>NUCLEOTIDE SEQUENCE</scope>
    <source>
        <strain evidence="3">ChiGjej4B4-7305</strain>
    </source>
</reference>
<evidence type="ECO:0000313" key="3">
    <source>
        <dbReference type="EMBL" id="HIZ35853.1"/>
    </source>
</evidence>
<name>A0A9D2EE94_9MICO</name>
<dbReference type="PANTHER" id="PTHR36453:SF1">
    <property type="entry name" value="RIGHT HANDED BETA HELIX DOMAIN-CONTAINING PROTEIN"/>
    <property type="match status" value="1"/>
</dbReference>
<dbReference type="InterPro" id="IPR006626">
    <property type="entry name" value="PbH1"/>
</dbReference>
<organism evidence="3 4">
    <name type="scientific">Candidatus Ruania gallistercoris</name>
    <dbReference type="NCBI Taxonomy" id="2838746"/>
    <lineage>
        <taxon>Bacteria</taxon>
        <taxon>Bacillati</taxon>
        <taxon>Actinomycetota</taxon>
        <taxon>Actinomycetes</taxon>
        <taxon>Micrococcales</taxon>
        <taxon>Ruaniaceae</taxon>
        <taxon>Ruania</taxon>
    </lineage>
</organism>
<dbReference type="Pfam" id="PF13229">
    <property type="entry name" value="Beta_helix"/>
    <property type="match status" value="1"/>
</dbReference>
<evidence type="ECO:0000259" key="2">
    <source>
        <dbReference type="Pfam" id="PF13229"/>
    </source>
</evidence>